<evidence type="ECO:0000256" key="1">
    <source>
        <dbReference type="SAM" id="MobiDB-lite"/>
    </source>
</evidence>
<gene>
    <name evidence="2" type="ORF">PROFUN_01438</name>
</gene>
<reference evidence="2 3" key="1">
    <citation type="journal article" date="2018" name="Genome Biol. Evol.">
        <title>Multiple Roots of Fruiting Body Formation in Amoebozoa.</title>
        <authorList>
            <person name="Hillmann F."/>
            <person name="Forbes G."/>
            <person name="Novohradska S."/>
            <person name="Ferling I."/>
            <person name="Riege K."/>
            <person name="Groth M."/>
            <person name="Westermann M."/>
            <person name="Marz M."/>
            <person name="Spaller T."/>
            <person name="Winckler T."/>
            <person name="Schaap P."/>
            <person name="Glockner G."/>
        </authorList>
    </citation>
    <scope>NUCLEOTIDE SEQUENCE [LARGE SCALE GENOMIC DNA]</scope>
    <source>
        <strain evidence="2 3">Jena</strain>
    </source>
</reference>
<evidence type="ECO:0000313" key="3">
    <source>
        <dbReference type="Proteomes" id="UP000241769"/>
    </source>
</evidence>
<dbReference type="Proteomes" id="UP000241769">
    <property type="component" value="Unassembled WGS sequence"/>
</dbReference>
<comment type="caution">
    <text evidence="2">The sequence shown here is derived from an EMBL/GenBank/DDBJ whole genome shotgun (WGS) entry which is preliminary data.</text>
</comment>
<protein>
    <submittedName>
        <fullName evidence="2">Uncharacterized protein</fullName>
    </submittedName>
</protein>
<keyword evidence="3" id="KW-1185">Reference proteome</keyword>
<dbReference type="InParanoid" id="A0A2P6NTA8"/>
<accession>A0A2P6NTA8</accession>
<evidence type="ECO:0000313" key="2">
    <source>
        <dbReference type="EMBL" id="PRP87176.1"/>
    </source>
</evidence>
<proteinExistence type="predicted"/>
<name>A0A2P6NTA8_9EUKA</name>
<organism evidence="2 3">
    <name type="scientific">Planoprotostelium fungivorum</name>
    <dbReference type="NCBI Taxonomy" id="1890364"/>
    <lineage>
        <taxon>Eukaryota</taxon>
        <taxon>Amoebozoa</taxon>
        <taxon>Evosea</taxon>
        <taxon>Variosea</taxon>
        <taxon>Cavosteliida</taxon>
        <taxon>Cavosteliaceae</taxon>
        <taxon>Planoprotostelium</taxon>
    </lineage>
</organism>
<dbReference type="AlphaFoldDB" id="A0A2P6NTA8"/>
<dbReference type="EMBL" id="MDYQ01000022">
    <property type="protein sequence ID" value="PRP87176.1"/>
    <property type="molecule type" value="Genomic_DNA"/>
</dbReference>
<feature type="region of interest" description="Disordered" evidence="1">
    <location>
        <begin position="165"/>
        <end position="194"/>
    </location>
</feature>
<sequence length="254" mass="29305">MRQPTPSHTFVSLEGFVAIEEEQVRVDREQVKGFKLQYEGERPSFGRLPPYPVNHMNMSVRLFRIQDKEDIIQGMRDKNMSVVDRHSIIVSEGGSPRVVDCHLPKHFIVTAKWPGERPRQEVQLLVILHDKESGRTITVKLSNPFFAWTKFKMLSPESKIIRKAKYHRDPLNPKKDKRNNSSKKRDDVSPSSQFEEIDAERQMALYPKDELESASEELAAEICKWSGEDDYKSILLECARSVSLEVVELEGPVE</sequence>